<dbReference type="OrthoDB" id="441129at2759"/>
<evidence type="ECO:0000256" key="2">
    <source>
        <dbReference type="ARBA" id="ARBA00007508"/>
    </source>
</evidence>
<evidence type="ECO:0000259" key="12">
    <source>
        <dbReference type="Pfam" id="PF14988"/>
    </source>
</evidence>
<evidence type="ECO:0000256" key="3">
    <source>
        <dbReference type="ARBA" id="ARBA00015392"/>
    </source>
</evidence>
<evidence type="ECO:0000256" key="11">
    <source>
        <dbReference type="SAM" id="MobiDB-lite"/>
    </source>
</evidence>
<evidence type="ECO:0000256" key="9">
    <source>
        <dbReference type="ARBA" id="ARBA00031573"/>
    </source>
</evidence>
<comment type="subcellular location">
    <subcellularLocation>
        <location evidence="1">Cytoplasm</location>
        <location evidence="1">Cytoskeleton</location>
        <location evidence="1">Cilium basal body</location>
    </subcellularLocation>
</comment>
<feature type="compositionally biased region" description="Basic residues" evidence="11">
    <location>
        <begin position="1"/>
        <end position="16"/>
    </location>
</feature>
<feature type="domain" description="DUF4515" evidence="12">
    <location>
        <begin position="84"/>
        <end position="260"/>
    </location>
</feature>
<organism evidence="13 14">
    <name type="scientific">Scleropages formosus</name>
    <name type="common">Asian bonytongue</name>
    <name type="synonym">Osteoglossum formosum</name>
    <dbReference type="NCBI Taxonomy" id="113540"/>
    <lineage>
        <taxon>Eukaryota</taxon>
        <taxon>Metazoa</taxon>
        <taxon>Chordata</taxon>
        <taxon>Craniata</taxon>
        <taxon>Vertebrata</taxon>
        <taxon>Euteleostomi</taxon>
        <taxon>Actinopterygii</taxon>
        <taxon>Neopterygii</taxon>
        <taxon>Teleostei</taxon>
        <taxon>Osteoglossocephala</taxon>
        <taxon>Osteoglossomorpha</taxon>
        <taxon>Osteoglossiformes</taxon>
        <taxon>Osteoglossidae</taxon>
        <taxon>Scleropages</taxon>
    </lineage>
</organism>
<keyword evidence="7" id="KW-0206">Cytoskeleton</keyword>
<feature type="region of interest" description="Disordered" evidence="11">
    <location>
        <begin position="1"/>
        <end position="26"/>
    </location>
</feature>
<accession>A0A8C9S5B2</accession>
<evidence type="ECO:0000256" key="10">
    <source>
        <dbReference type="SAM" id="Coils"/>
    </source>
</evidence>
<dbReference type="KEGG" id="sfm:108941491"/>
<evidence type="ECO:0000313" key="14">
    <source>
        <dbReference type="Proteomes" id="UP000694397"/>
    </source>
</evidence>
<comment type="similarity">
    <text evidence="2">Belongs to the BBOF1 family.</text>
</comment>
<proteinExistence type="inferred from homology"/>
<keyword evidence="5 10" id="KW-0175">Coiled coil</keyword>
<dbReference type="PANTHER" id="PTHR14845">
    <property type="entry name" value="COILED-COIL DOMAIN-CONTAINING 166"/>
    <property type="match status" value="1"/>
</dbReference>
<name>A0A8C9S5B2_SCLFO</name>
<keyword evidence="6" id="KW-0969">Cilium</keyword>
<sequence>MPKKKNKTRKKGKGKGKKEGKQEITADIESDAEKAKANAALWEARLNVTEASRAEYREATRRLAQVNEELTSQRHRAEKDMADIIAFLKLKEAEKEQKIAELEEELREQKKEAGEQNERMASEYTLRINELEENFRKRSRDFQATQGELQMIMEFRKKKAQMEQELHDLKEKVHIGDRDHRERLAQTERKFFRHKLRLEKEAEQQVARLAERAHKEAVAQLDEASRVVFAENVRLNEALGYHLKEAEELRKCRAALLEENGSLALRKETSEMMVLENVTRLKRQAEEIAALKDEVTSLERTLGLMAANFQQEQREAQCQLRMGAEAAHAEVNRLQKALAVQGREMGRVKWLARHLVEQRTELESFFHEALAQVRQEVRASQEQCSRAALGVYRHGTSEVRVGRRHISTFDWRKQSTNSARADLKKADKWSHVQGAKVDISQLTWEQKEKVLRLLFATMNGLRARKSTQLLTFPRSAARENNVSNPRAAEQMTKVTFITQAPVSTVPLPVSRLPPIKTS</sequence>
<dbReference type="InterPro" id="IPR032777">
    <property type="entry name" value="DUF4515"/>
</dbReference>
<evidence type="ECO:0000313" key="13">
    <source>
        <dbReference type="Ensembl" id="ENSSFOP00015026094.1"/>
    </source>
</evidence>
<keyword evidence="14" id="KW-1185">Reference proteome</keyword>
<gene>
    <name evidence="13" type="primary">BBOF1</name>
    <name evidence="13" type="synonym">bbof1</name>
</gene>
<dbReference type="AlphaFoldDB" id="A0A8C9S5B2"/>
<dbReference type="Pfam" id="PF14988">
    <property type="entry name" value="DUF4515"/>
    <property type="match status" value="1"/>
</dbReference>
<evidence type="ECO:0000256" key="4">
    <source>
        <dbReference type="ARBA" id="ARBA00022490"/>
    </source>
</evidence>
<evidence type="ECO:0000256" key="1">
    <source>
        <dbReference type="ARBA" id="ARBA00004120"/>
    </source>
</evidence>
<evidence type="ECO:0000256" key="6">
    <source>
        <dbReference type="ARBA" id="ARBA00023069"/>
    </source>
</evidence>
<dbReference type="Ensembl" id="ENSSFOT00015026388.2">
    <property type="protein sequence ID" value="ENSSFOP00015026094.1"/>
    <property type="gene ID" value="ENSSFOG00015016786.2"/>
</dbReference>
<dbReference type="PANTHER" id="PTHR14845:SF5">
    <property type="entry name" value="BASAL BODY-ORIENTATION FACTOR 1"/>
    <property type="match status" value="1"/>
</dbReference>
<reference evidence="13 14" key="1">
    <citation type="submission" date="2019-04" db="EMBL/GenBank/DDBJ databases">
        <authorList>
            <consortium name="Wellcome Sanger Institute Data Sharing"/>
        </authorList>
    </citation>
    <scope>NUCLEOTIDE SEQUENCE [LARGE SCALE GENOMIC DNA]</scope>
</reference>
<evidence type="ECO:0000256" key="7">
    <source>
        <dbReference type="ARBA" id="ARBA00023212"/>
    </source>
</evidence>
<reference evidence="13" key="3">
    <citation type="submission" date="2025-09" db="UniProtKB">
        <authorList>
            <consortium name="Ensembl"/>
        </authorList>
    </citation>
    <scope>IDENTIFICATION</scope>
</reference>
<keyword evidence="4" id="KW-0963">Cytoplasm</keyword>
<reference evidence="13" key="2">
    <citation type="submission" date="2025-08" db="UniProtKB">
        <authorList>
            <consortium name="Ensembl"/>
        </authorList>
    </citation>
    <scope>IDENTIFICATION</scope>
</reference>
<evidence type="ECO:0000256" key="5">
    <source>
        <dbReference type="ARBA" id="ARBA00023054"/>
    </source>
</evidence>
<feature type="coiled-coil region" evidence="10">
    <location>
        <begin position="49"/>
        <end position="172"/>
    </location>
</feature>
<dbReference type="Proteomes" id="UP000694397">
    <property type="component" value="Chromosome 15"/>
</dbReference>
<evidence type="ECO:0000256" key="8">
    <source>
        <dbReference type="ARBA" id="ARBA00023273"/>
    </source>
</evidence>
<protein>
    <recommendedName>
        <fullName evidence="3">Basal body-orientation factor 1</fullName>
    </recommendedName>
    <alternativeName>
        <fullName evidence="9">Coiled-coil domain-containing protein 176</fullName>
    </alternativeName>
</protein>
<keyword evidence="8" id="KW-0966">Cell projection</keyword>
<dbReference type="GeneTree" id="ENSGT00940000154427"/>